<dbReference type="Pfam" id="PF01791">
    <property type="entry name" value="DeoC"/>
    <property type="match status" value="1"/>
</dbReference>
<dbReference type="InterPro" id="IPR013785">
    <property type="entry name" value="Aldolase_TIM"/>
</dbReference>
<evidence type="ECO:0000256" key="4">
    <source>
        <dbReference type="ARBA" id="ARBA00023270"/>
    </source>
</evidence>
<dbReference type="EC" id="4.1.2.4" evidence="6"/>
<dbReference type="PANTHER" id="PTHR10889">
    <property type="entry name" value="DEOXYRIBOSE-PHOSPHATE ALDOLASE"/>
    <property type="match status" value="1"/>
</dbReference>
<sequence length="214" mass="22172">MERNELAPLIDHTVLGPETTPTDVRSVLEDARAFGMNACIPPYALEDATSDASDVTIATVIGFPHGQNDHDVKRREGVLAWKAGADELDVVINVGRLKAGEDDAVRAELAEVVAAVPVPVKVIVETALLTEAETERACEAAVAADAAMVKTSTGFADAGATLADVELMSGYLPVKASGGIGSYEEALAMLEAGAERIGTSSGVEILEGAPSRQS</sequence>
<comment type="subcellular location">
    <subcellularLocation>
        <location evidence="6">Cytoplasm</location>
    </subcellularLocation>
</comment>
<dbReference type="RefSeq" id="WP_124177520.1">
    <property type="nucleotide sequence ID" value="NZ_REFY01000002.1"/>
</dbReference>
<dbReference type="GO" id="GO:0009264">
    <property type="term" value="P:deoxyribonucleotide catabolic process"/>
    <property type="evidence" value="ECO:0007669"/>
    <property type="project" value="UniProtKB-UniRule"/>
</dbReference>
<dbReference type="PANTHER" id="PTHR10889:SF1">
    <property type="entry name" value="DEOXYRIBOSE-PHOSPHATE ALDOLASE"/>
    <property type="match status" value="1"/>
</dbReference>
<organism evidence="7 8">
    <name type="scientific">Natrarchaeobius halalkaliphilus</name>
    <dbReference type="NCBI Taxonomy" id="1679091"/>
    <lineage>
        <taxon>Archaea</taxon>
        <taxon>Methanobacteriati</taxon>
        <taxon>Methanobacteriota</taxon>
        <taxon>Stenosarchaea group</taxon>
        <taxon>Halobacteria</taxon>
        <taxon>Halobacteriales</taxon>
        <taxon>Natrialbaceae</taxon>
        <taxon>Natrarchaeobius</taxon>
    </lineage>
</organism>
<feature type="active site" description="Schiff-base intermediate with acetaldehyde" evidence="6">
    <location>
        <position position="150"/>
    </location>
</feature>
<feature type="active site" description="Proton donor/acceptor" evidence="6">
    <location>
        <position position="175"/>
    </location>
</feature>
<dbReference type="Proteomes" id="UP000273828">
    <property type="component" value="Unassembled WGS sequence"/>
</dbReference>
<dbReference type="UniPathway" id="UPA00002">
    <property type="reaction ID" value="UER00468"/>
</dbReference>
<gene>
    <name evidence="6 7" type="primary">deoC</name>
    <name evidence="7" type="ORF">EA462_05315</name>
</gene>
<keyword evidence="2 6" id="KW-0963">Cytoplasm</keyword>
<dbReference type="SUPFAM" id="SSF51569">
    <property type="entry name" value="Aldolase"/>
    <property type="match status" value="1"/>
</dbReference>
<evidence type="ECO:0000313" key="7">
    <source>
        <dbReference type="EMBL" id="RQG91392.1"/>
    </source>
</evidence>
<dbReference type="GO" id="GO:0005737">
    <property type="term" value="C:cytoplasm"/>
    <property type="evidence" value="ECO:0007669"/>
    <property type="project" value="UniProtKB-SubCell"/>
</dbReference>
<evidence type="ECO:0000256" key="2">
    <source>
        <dbReference type="ARBA" id="ARBA00022490"/>
    </source>
</evidence>
<dbReference type="SMART" id="SM01133">
    <property type="entry name" value="DeoC"/>
    <property type="match status" value="1"/>
</dbReference>
<dbReference type="InterPro" id="IPR002915">
    <property type="entry name" value="DeoC/FbaB/LacD_aldolase"/>
</dbReference>
<dbReference type="InterPro" id="IPR011343">
    <property type="entry name" value="DeoC"/>
</dbReference>
<comment type="function">
    <text evidence="6">Catalyzes a reversible aldol reaction between acetaldehyde and D-glyceraldehyde 3-phosphate to generate 2-deoxy-D-ribose 5-phosphate.</text>
</comment>
<protein>
    <recommendedName>
        <fullName evidence="6">Deoxyribose-phosphate aldolase</fullName>
        <shortName evidence="6">DERA</shortName>
        <ecNumber evidence="6">4.1.2.4</ecNumber>
    </recommendedName>
    <alternativeName>
        <fullName evidence="6">2-deoxy-D-ribose 5-phosphate aldolase</fullName>
    </alternativeName>
    <alternativeName>
        <fullName evidence="6">Phosphodeoxyriboaldolase</fullName>
        <shortName evidence="6">Deoxyriboaldolase</shortName>
    </alternativeName>
</protein>
<dbReference type="FunFam" id="3.20.20.70:FF:000044">
    <property type="entry name" value="Deoxyribose-phosphate aldolase"/>
    <property type="match status" value="1"/>
</dbReference>
<comment type="pathway">
    <text evidence="6">Carbohydrate degradation; 2-deoxy-D-ribose 1-phosphate degradation; D-glyceraldehyde 3-phosphate and acetaldehyde from 2-deoxy-alpha-D-ribose 1-phosphate: step 2/2.</text>
</comment>
<keyword evidence="8" id="KW-1185">Reference proteome</keyword>
<keyword evidence="4 6" id="KW-0704">Schiff base</keyword>
<dbReference type="Gene3D" id="3.20.20.70">
    <property type="entry name" value="Aldolase class I"/>
    <property type="match status" value="1"/>
</dbReference>
<name>A0A3N6N0G7_9EURY</name>
<dbReference type="GO" id="GO:0006018">
    <property type="term" value="P:2-deoxyribose 1-phosphate catabolic process"/>
    <property type="evidence" value="ECO:0007669"/>
    <property type="project" value="UniProtKB-UniRule"/>
</dbReference>
<dbReference type="OrthoDB" id="31145at2157"/>
<reference evidence="7 8" key="1">
    <citation type="submission" date="2018-10" db="EMBL/GenBank/DDBJ databases">
        <title>Natrarchaeobius chitinivorans gen. nov., sp. nov., and Natrarchaeobius haloalkaliphilus sp. nov., alkaliphilic, chitin-utilizing haloarchaea from hypersaline alkaline lakes.</title>
        <authorList>
            <person name="Sorokin D.Y."/>
            <person name="Elcheninov A.G."/>
            <person name="Kostrikina N.A."/>
            <person name="Bale N.J."/>
            <person name="Sinninghe Damste J.S."/>
            <person name="Khijniak T.V."/>
            <person name="Kublanov I.V."/>
            <person name="Toshchakov S.V."/>
        </authorList>
    </citation>
    <scope>NUCLEOTIDE SEQUENCE [LARGE SCALE GENOMIC DNA]</scope>
    <source>
        <strain evidence="7 8">AArcht-Sl</strain>
    </source>
</reference>
<comment type="similarity">
    <text evidence="1 6">Belongs to the DeoC/FbaB aldolase family. DeoC type 1 subfamily.</text>
</comment>
<dbReference type="HAMAP" id="MF_00114">
    <property type="entry name" value="DeoC_type1"/>
    <property type="match status" value="1"/>
</dbReference>
<dbReference type="GO" id="GO:0004139">
    <property type="term" value="F:deoxyribose-phosphate aldolase activity"/>
    <property type="evidence" value="ECO:0007669"/>
    <property type="project" value="UniProtKB-UniRule"/>
</dbReference>
<dbReference type="NCBIfam" id="TIGR00126">
    <property type="entry name" value="deoC"/>
    <property type="match status" value="1"/>
</dbReference>
<dbReference type="GO" id="GO:0016052">
    <property type="term" value="P:carbohydrate catabolic process"/>
    <property type="evidence" value="ECO:0007669"/>
    <property type="project" value="TreeGrafter"/>
</dbReference>
<evidence type="ECO:0000256" key="6">
    <source>
        <dbReference type="HAMAP-Rule" id="MF_00114"/>
    </source>
</evidence>
<evidence type="ECO:0000256" key="3">
    <source>
        <dbReference type="ARBA" id="ARBA00023239"/>
    </source>
</evidence>
<evidence type="ECO:0000256" key="5">
    <source>
        <dbReference type="ARBA" id="ARBA00048791"/>
    </source>
</evidence>
<dbReference type="EMBL" id="REFY01000002">
    <property type="protein sequence ID" value="RQG91392.1"/>
    <property type="molecule type" value="Genomic_DNA"/>
</dbReference>
<dbReference type="InterPro" id="IPR028581">
    <property type="entry name" value="DeoC_typeI"/>
</dbReference>
<proteinExistence type="inferred from homology"/>
<feature type="active site" description="Proton donor/acceptor" evidence="6">
    <location>
        <position position="89"/>
    </location>
</feature>
<keyword evidence="3 6" id="KW-0456">Lyase</keyword>
<comment type="catalytic activity">
    <reaction evidence="5 6">
        <text>2-deoxy-D-ribose 5-phosphate = D-glyceraldehyde 3-phosphate + acetaldehyde</text>
        <dbReference type="Rhea" id="RHEA:12821"/>
        <dbReference type="ChEBI" id="CHEBI:15343"/>
        <dbReference type="ChEBI" id="CHEBI:59776"/>
        <dbReference type="ChEBI" id="CHEBI:62877"/>
        <dbReference type="EC" id="4.1.2.4"/>
    </reaction>
</comment>
<comment type="caution">
    <text evidence="7">The sequence shown here is derived from an EMBL/GenBank/DDBJ whole genome shotgun (WGS) entry which is preliminary data.</text>
</comment>
<dbReference type="PIRSF" id="PIRSF001357">
    <property type="entry name" value="DeoC"/>
    <property type="match status" value="1"/>
</dbReference>
<accession>A0A3N6N0G7</accession>
<dbReference type="AlphaFoldDB" id="A0A3N6N0G7"/>
<evidence type="ECO:0000313" key="8">
    <source>
        <dbReference type="Proteomes" id="UP000273828"/>
    </source>
</evidence>
<evidence type="ECO:0000256" key="1">
    <source>
        <dbReference type="ARBA" id="ARBA00010936"/>
    </source>
</evidence>